<dbReference type="InterPro" id="IPR019494">
    <property type="entry name" value="FIST_C"/>
</dbReference>
<proteinExistence type="predicted"/>
<organism evidence="2 3">
    <name type="scientific">Selenomonas ruminantium</name>
    <dbReference type="NCBI Taxonomy" id="971"/>
    <lineage>
        <taxon>Bacteria</taxon>
        <taxon>Bacillati</taxon>
        <taxon>Bacillota</taxon>
        <taxon>Negativicutes</taxon>
        <taxon>Selenomonadales</taxon>
        <taxon>Selenomonadaceae</taxon>
        <taxon>Selenomonas</taxon>
    </lineage>
</organism>
<evidence type="ECO:0000313" key="3">
    <source>
        <dbReference type="Proteomes" id="UP000182412"/>
    </source>
</evidence>
<reference evidence="2 3" key="1">
    <citation type="submission" date="2016-10" db="EMBL/GenBank/DDBJ databases">
        <authorList>
            <person name="de Groot N.N."/>
        </authorList>
    </citation>
    <scope>NUCLEOTIDE SEQUENCE [LARGE SCALE GENOMIC DNA]</scope>
    <source>
        <strain evidence="2 3">S137</strain>
    </source>
</reference>
<dbReference type="Pfam" id="PF10442">
    <property type="entry name" value="FIST_C"/>
    <property type="match status" value="1"/>
</dbReference>
<dbReference type="RefSeq" id="WP_074571018.1">
    <property type="nucleotide sequence ID" value="NZ_FNJQ01000002.1"/>
</dbReference>
<evidence type="ECO:0000259" key="1">
    <source>
        <dbReference type="SMART" id="SM00897"/>
    </source>
</evidence>
<dbReference type="PANTHER" id="PTHR40252">
    <property type="entry name" value="BLR0328 PROTEIN"/>
    <property type="match status" value="1"/>
</dbReference>
<accession>A0A1H0MWM2</accession>
<gene>
    <name evidence="2" type="ORF">SAMN05216366_10266</name>
</gene>
<feature type="domain" description="FIST" evidence="1">
    <location>
        <begin position="26"/>
        <end position="223"/>
    </location>
</feature>
<dbReference type="OrthoDB" id="9770293at2"/>
<evidence type="ECO:0000313" key="2">
    <source>
        <dbReference type="EMBL" id="SDO84520.1"/>
    </source>
</evidence>
<protein>
    <submittedName>
        <fullName evidence="2">Uncharacterized conserved protein, contains FIST_N domain</fullName>
    </submittedName>
</protein>
<dbReference type="Pfam" id="PF08495">
    <property type="entry name" value="FIST"/>
    <property type="match status" value="1"/>
</dbReference>
<dbReference type="Proteomes" id="UP000182412">
    <property type="component" value="Unassembled WGS sequence"/>
</dbReference>
<dbReference type="InterPro" id="IPR013702">
    <property type="entry name" value="FIST_domain_N"/>
</dbReference>
<dbReference type="PANTHER" id="PTHR40252:SF2">
    <property type="entry name" value="BLR0328 PROTEIN"/>
    <property type="match status" value="1"/>
</dbReference>
<dbReference type="EMBL" id="FNJQ01000002">
    <property type="protein sequence ID" value="SDO84520.1"/>
    <property type="molecule type" value="Genomic_DNA"/>
</dbReference>
<name>A0A1H0MWM2_SELRU</name>
<dbReference type="AlphaFoldDB" id="A0A1H0MWM2"/>
<sequence>MEYKIGRSQAVPVDNAISQACRQMSQAKFVWFTTTVAAFAETSRKMQERFPHSIVMGTTSIAAFSDAGIFHDTLEVLAIENGIECVGNVLEEADRCPLKYVGRVQEAVRQLGTHRADDTICLTATNGLISCEESVLAVLNSVLRKEHIAVFGGTAGDRGLAEKTLVSLNGQVYDKASVFVLLRNLGGRIHLFRENIYKPICEPLTATQVDAFNRKVMAYDGRPASEMEAKMHGLSTAQMDRNFLDSNPVGRIIGKDMYIIANDDLDTDRRTMKYHARIYENDQIVMLQPDDYRQVNQETMQKIRQAVPRPSLSIMVNCLARTLLFEGDGYADEFFRNMGTVLGDYIGWGGYGEQIYEQHFNQTMIAAVFE</sequence>
<dbReference type="SMART" id="SM00897">
    <property type="entry name" value="FIST"/>
    <property type="match status" value="1"/>
</dbReference>